<dbReference type="SMART" id="SM00674">
    <property type="entry name" value="CENPB"/>
    <property type="match status" value="1"/>
</dbReference>
<dbReference type="InterPro" id="IPR004875">
    <property type="entry name" value="DDE_SF_endonuclease_dom"/>
</dbReference>
<keyword evidence="1" id="KW-0238">DNA-binding</keyword>
<accession>A0A3B3SSQ9</accession>
<dbReference type="PANTHER" id="PTHR19303:SF73">
    <property type="entry name" value="PROTEIN PDC2"/>
    <property type="match status" value="1"/>
</dbReference>
<dbReference type="SUPFAM" id="SSF46689">
    <property type="entry name" value="Homeodomain-like"/>
    <property type="match status" value="1"/>
</dbReference>
<dbReference type="GeneTree" id="ENSGT00940000163615"/>
<dbReference type="InterPro" id="IPR006600">
    <property type="entry name" value="HTH_CenpB_DNA-bd_dom"/>
</dbReference>
<evidence type="ECO:0000313" key="4">
    <source>
        <dbReference type="Proteomes" id="UP000261540"/>
    </source>
</evidence>
<reference evidence="3" key="1">
    <citation type="submission" date="2025-08" db="UniProtKB">
        <authorList>
            <consortium name="Ensembl"/>
        </authorList>
    </citation>
    <scope>IDENTIFICATION</scope>
</reference>
<dbReference type="Gene3D" id="1.10.10.60">
    <property type="entry name" value="Homeodomain-like"/>
    <property type="match status" value="2"/>
</dbReference>
<dbReference type="Pfam" id="PF03184">
    <property type="entry name" value="DDE_1"/>
    <property type="match status" value="1"/>
</dbReference>
<feature type="domain" description="HTH CENPB-type" evidence="2">
    <location>
        <begin position="77"/>
        <end position="148"/>
    </location>
</feature>
<evidence type="ECO:0000313" key="3">
    <source>
        <dbReference type="Ensembl" id="ENSPKIP00000033365.1"/>
    </source>
</evidence>
<dbReference type="AlphaFoldDB" id="A0A3B3SSQ9"/>
<organism evidence="3 4">
    <name type="scientific">Paramormyrops kingsleyae</name>
    <dbReference type="NCBI Taxonomy" id="1676925"/>
    <lineage>
        <taxon>Eukaryota</taxon>
        <taxon>Metazoa</taxon>
        <taxon>Chordata</taxon>
        <taxon>Craniata</taxon>
        <taxon>Vertebrata</taxon>
        <taxon>Euteleostomi</taxon>
        <taxon>Actinopterygii</taxon>
        <taxon>Neopterygii</taxon>
        <taxon>Teleostei</taxon>
        <taxon>Osteoglossocephala</taxon>
        <taxon>Osteoglossomorpha</taxon>
        <taxon>Osteoglossiformes</taxon>
        <taxon>Mormyridae</taxon>
        <taxon>Paramormyrops</taxon>
    </lineage>
</organism>
<dbReference type="Proteomes" id="UP000261540">
    <property type="component" value="Unplaced"/>
</dbReference>
<protein>
    <recommendedName>
        <fullName evidence="2">HTH CENPB-type domain-containing protein</fullName>
    </recommendedName>
</protein>
<evidence type="ECO:0000256" key="1">
    <source>
        <dbReference type="ARBA" id="ARBA00023125"/>
    </source>
</evidence>
<dbReference type="PROSITE" id="PS51253">
    <property type="entry name" value="HTH_CENPB"/>
    <property type="match status" value="1"/>
</dbReference>
<proteinExistence type="predicted"/>
<dbReference type="STRING" id="1676925.ENSPKIP00000033365"/>
<dbReference type="PANTHER" id="PTHR19303">
    <property type="entry name" value="TRANSPOSON"/>
    <property type="match status" value="1"/>
</dbReference>
<dbReference type="InterPro" id="IPR050863">
    <property type="entry name" value="CenT-Element_Derived"/>
</dbReference>
<dbReference type="Ensembl" id="ENSPKIT00000014255.1">
    <property type="protein sequence ID" value="ENSPKIP00000033365.1"/>
    <property type="gene ID" value="ENSPKIG00000013108.1"/>
</dbReference>
<sequence length="497" mass="56759">MVSCCRISSKMPTKRKQISLTDKVEIIKNYRKGVSQTKLSEDNMFLCNRLARSTISTIIHNANKIIAEYEGNRLKEDRKRLRTAAHPELEKALFKWFEQVRGKHVSITGPLLTEKAAEFANELNIENFNASGGWLDRFKARHNIIFKAVSGESESVSVETEENWKQNVLPDLIRGYHPRDIFNADESGLFYKMMPEKSFHVKGSDCHGTKHCKDRVTAMFCANMDGSEKFKMTVIGKFKNPRCFKGVCNLPVLYYAQRKAWMDTDIFYKWLRQFDEKYHCQGRKVLLFVDNVSSHKEELQLKATTLKFFPPNTTSKLQPMDQGVIKTCKVHYRRRFLKRLIAEIKSGEFCKMTLKDGVDLLSQAWDDVKPETIANCFRKAGFQLGDDDQLQGETQDLETVETVSAETRNIWDFVAGEFNLQDLDFMEYVAADDSVTTLGEMTVLFTLVYVASSVKGIRKIASSCISVRDFNSCGKVTTCLSISMVNLCSDPRAAKQG</sequence>
<dbReference type="InterPro" id="IPR009057">
    <property type="entry name" value="Homeodomain-like_sf"/>
</dbReference>
<dbReference type="GO" id="GO:0003677">
    <property type="term" value="F:DNA binding"/>
    <property type="evidence" value="ECO:0007669"/>
    <property type="project" value="UniProtKB-KW"/>
</dbReference>
<evidence type="ECO:0000259" key="2">
    <source>
        <dbReference type="PROSITE" id="PS51253"/>
    </source>
</evidence>
<keyword evidence="4" id="KW-1185">Reference proteome</keyword>
<dbReference type="GO" id="GO:0005634">
    <property type="term" value="C:nucleus"/>
    <property type="evidence" value="ECO:0007669"/>
    <property type="project" value="TreeGrafter"/>
</dbReference>
<dbReference type="Pfam" id="PF03221">
    <property type="entry name" value="HTH_Tnp_Tc5"/>
    <property type="match status" value="1"/>
</dbReference>
<reference evidence="3" key="2">
    <citation type="submission" date="2025-09" db="UniProtKB">
        <authorList>
            <consortium name="Ensembl"/>
        </authorList>
    </citation>
    <scope>IDENTIFICATION</scope>
</reference>
<name>A0A3B3SSQ9_9TELE</name>